<evidence type="ECO:0000259" key="9">
    <source>
        <dbReference type="Pfam" id="PF12704"/>
    </source>
</evidence>
<proteinExistence type="inferred from homology"/>
<sequence>MFRAALRSLLGRKVRLLMSTFAIVLGVGFVAGTLVFTDTLNRSFTALFASTVGDVVVEPDLTAHANEKRNAAAARKDRTLPGSLVRDLERVEGAARADGNVLDAAYVVDVNGKVMGGLGTALASNWTGAPAGHGLTGLEIVTGRAPETPDEVVLDAATVRRSGHVVGDEVTVVTSGDDGVLRPELVGVADFAEGGSFSGATWLAMTTDATQDLFLSGKNRFTSIWVTAAPGVTQSQLRDRVAAVVGDDVRVRTGDEVADESATQLLTAVSFLTTFLLVFAGISLVVGAFLIVNTFSILVAQRSRELALLRALGASRRQVTASVMLEAVVLGILGSTFGVLLGIATAAAIRALFSTFGLDLSGQPLVLGARTFVASYAVGVAVTVAAAWFPARRSARIAPVQAMRDDVAMPETSLRRRFGLGLGLVAFGVLAWVGQGVLPHPGWWVGAGALAILLGVASALPVLCRPFLALAAGLFAALAQTPGRLAGQNALRNPRRTSATAAALMIGLALAGTMSIVGESARASVDKALADSFTGDYVVQDAVGQPFAPSVKRALAKVDGVTEVAAQRWTLAQVGTLPQLLVAVDPDDLTGLFAVDRVAGEVTRLRRDEVMVSQGESARTGLGVGDTWTAEVDGKPVSLDVVGVFADTPVLKGEVVTGFDSLAGMGLPRRDNFVVVAAGSPGLLVERGIRDAVADLPTVNVSDQASYAAEQRRPIDQMVTMVFALLGLALVIAVLGIVNTLVLSVMERTKEIGLLRAVGLSRSQTRRMVTLESVAIAALGAATGLVLGVVFGVVLMGSLRDQGLDVVRVPWGQLAVFGAVALVVGVLAAVAPARRAAKLDVLAAISAT</sequence>
<feature type="transmembrane region" description="Helical" evidence="7">
    <location>
        <begin position="369"/>
        <end position="389"/>
    </location>
</feature>
<evidence type="ECO:0000256" key="6">
    <source>
        <dbReference type="ARBA" id="ARBA00038076"/>
    </source>
</evidence>
<dbReference type="RefSeq" id="WP_128221562.1">
    <property type="nucleotide sequence ID" value="NZ_SAYL01000002.1"/>
</dbReference>
<accession>A0ABW1R063</accession>
<reference evidence="11" key="1">
    <citation type="journal article" date="2019" name="Int. J. Syst. Evol. Microbiol.">
        <title>The Global Catalogue of Microorganisms (GCM) 10K type strain sequencing project: providing services to taxonomists for standard genome sequencing and annotation.</title>
        <authorList>
            <consortium name="The Broad Institute Genomics Platform"/>
            <consortium name="The Broad Institute Genome Sequencing Center for Infectious Disease"/>
            <person name="Wu L."/>
            <person name="Ma J."/>
        </authorList>
    </citation>
    <scope>NUCLEOTIDE SEQUENCE [LARGE SCALE GENOMIC DNA]</scope>
    <source>
        <strain evidence="11">DFY28</strain>
    </source>
</reference>
<dbReference type="Proteomes" id="UP001596098">
    <property type="component" value="Unassembled WGS sequence"/>
</dbReference>
<evidence type="ECO:0000313" key="11">
    <source>
        <dbReference type="Proteomes" id="UP001596098"/>
    </source>
</evidence>
<evidence type="ECO:0000256" key="1">
    <source>
        <dbReference type="ARBA" id="ARBA00004651"/>
    </source>
</evidence>
<comment type="caution">
    <text evidence="10">The sequence shown here is derived from an EMBL/GenBank/DDBJ whole genome shotgun (WGS) entry which is preliminary data.</text>
</comment>
<feature type="transmembrane region" description="Helical" evidence="7">
    <location>
        <begin position="418"/>
        <end position="438"/>
    </location>
</feature>
<feature type="domain" description="MacB-like periplasmic core" evidence="9">
    <location>
        <begin position="17"/>
        <end position="243"/>
    </location>
</feature>
<feature type="transmembrane region" description="Helical" evidence="7">
    <location>
        <begin position="811"/>
        <end position="831"/>
    </location>
</feature>
<keyword evidence="4 7" id="KW-1133">Transmembrane helix</keyword>
<dbReference type="EMBL" id="JBHSQI010000005">
    <property type="protein sequence ID" value="MFC6154255.1"/>
    <property type="molecule type" value="Genomic_DNA"/>
</dbReference>
<dbReference type="InterPro" id="IPR003838">
    <property type="entry name" value="ABC3_permease_C"/>
</dbReference>
<feature type="transmembrane region" description="Helical" evidence="7">
    <location>
        <begin position="321"/>
        <end position="349"/>
    </location>
</feature>
<feature type="domain" description="ABC3 transporter permease C-terminal" evidence="8">
    <location>
        <begin position="724"/>
        <end position="840"/>
    </location>
</feature>
<gene>
    <name evidence="10" type="ORF">ACFPWU_11365</name>
</gene>
<feature type="transmembrane region" description="Helical" evidence="7">
    <location>
        <begin position="499"/>
        <end position="518"/>
    </location>
</feature>
<keyword evidence="11" id="KW-1185">Reference proteome</keyword>
<keyword evidence="3 7" id="KW-0812">Transmembrane</keyword>
<evidence type="ECO:0000256" key="5">
    <source>
        <dbReference type="ARBA" id="ARBA00023136"/>
    </source>
</evidence>
<feature type="transmembrane region" description="Helical" evidence="7">
    <location>
        <begin position="16"/>
        <end position="36"/>
    </location>
</feature>
<feature type="transmembrane region" description="Helical" evidence="7">
    <location>
        <begin position="450"/>
        <end position="478"/>
    </location>
</feature>
<evidence type="ECO:0000313" key="10">
    <source>
        <dbReference type="EMBL" id="MFC6154255.1"/>
    </source>
</evidence>
<organism evidence="10 11">
    <name type="scientific">Nocardioides yefusunii</name>
    <dbReference type="NCBI Taxonomy" id="2500546"/>
    <lineage>
        <taxon>Bacteria</taxon>
        <taxon>Bacillati</taxon>
        <taxon>Actinomycetota</taxon>
        <taxon>Actinomycetes</taxon>
        <taxon>Propionibacteriales</taxon>
        <taxon>Nocardioidaceae</taxon>
        <taxon>Nocardioides</taxon>
    </lineage>
</organism>
<keyword evidence="2" id="KW-1003">Cell membrane</keyword>
<evidence type="ECO:0000256" key="4">
    <source>
        <dbReference type="ARBA" id="ARBA00022989"/>
    </source>
</evidence>
<comment type="subcellular location">
    <subcellularLocation>
        <location evidence="1">Cell membrane</location>
        <topology evidence="1">Multi-pass membrane protein</topology>
    </subcellularLocation>
</comment>
<evidence type="ECO:0000259" key="8">
    <source>
        <dbReference type="Pfam" id="PF02687"/>
    </source>
</evidence>
<dbReference type="PANTHER" id="PTHR30572:SF4">
    <property type="entry name" value="ABC TRANSPORTER PERMEASE YTRF"/>
    <property type="match status" value="1"/>
</dbReference>
<dbReference type="InterPro" id="IPR025857">
    <property type="entry name" value="MacB_PCD"/>
</dbReference>
<dbReference type="Pfam" id="PF02687">
    <property type="entry name" value="FtsX"/>
    <property type="match status" value="2"/>
</dbReference>
<feature type="domain" description="MacB-like periplasmic core" evidence="9">
    <location>
        <begin position="498"/>
        <end position="658"/>
    </location>
</feature>
<protein>
    <submittedName>
        <fullName evidence="10">ABC transporter permease</fullName>
    </submittedName>
</protein>
<comment type="similarity">
    <text evidence="6">Belongs to the ABC-4 integral membrane protein family.</text>
</comment>
<evidence type="ECO:0000256" key="2">
    <source>
        <dbReference type="ARBA" id="ARBA00022475"/>
    </source>
</evidence>
<feature type="domain" description="ABC3 transporter permease C-terminal" evidence="8">
    <location>
        <begin position="278"/>
        <end position="399"/>
    </location>
</feature>
<evidence type="ECO:0000256" key="3">
    <source>
        <dbReference type="ARBA" id="ARBA00022692"/>
    </source>
</evidence>
<dbReference type="InterPro" id="IPR050250">
    <property type="entry name" value="Macrolide_Exporter_MacB"/>
</dbReference>
<feature type="transmembrane region" description="Helical" evidence="7">
    <location>
        <begin position="275"/>
        <end position="300"/>
    </location>
</feature>
<dbReference type="PANTHER" id="PTHR30572">
    <property type="entry name" value="MEMBRANE COMPONENT OF TRANSPORTER-RELATED"/>
    <property type="match status" value="1"/>
</dbReference>
<name>A0ABW1R063_9ACTN</name>
<evidence type="ECO:0000256" key="7">
    <source>
        <dbReference type="SAM" id="Phobius"/>
    </source>
</evidence>
<feature type="transmembrane region" description="Helical" evidence="7">
    <location>
        <begin position="774"/>
        <end position="799"/>
    </location>
</feature>
<feature type="transmembrane region" description="Helical" evidence="7">
    <location>
        <begin position="721"/>
        <end position="746"/>
    </location>
</feature>
<dbReference type="Pfam" id="PF12704">
    <property type="entry name" value="MacB_PCD"/>
    <property type="match status" value="2"/>
</dbReference>
<keyword evidence="5 7" id="KW-0472">Membrane</keyword>